<feature type="transmembrane region" description="Helical" evidence="1">
    <location>
        <begin position="135"/>
        <end position="156"/>
    </location>
</feature>
<feature type="transmembrane region" description="Helical" evidence="1">
    <location>
        <begin position="108"/>
        <end position="129"/>
    </location>
</feature>
<dbReference type="RefSeq" id="WP_035893932.1">
    <property type="nucleotide sequence ID" value="NZ_LCUA01000032.1"/>
</dbReference>
<reference evidence="2 3" key="1">
    <citation type="submission" date="2015-11" db="EMBL/GenBank/DDBJ databases">
        <title>Genomic analysis of 38 Legionella species identifies large and diverse effector repertoires.</title>
        <authorList>
            <person name="Burstein D."/>
            <person name="Amaro F."/>
            <person name="Zusman T."/>
            <person name="Lifshitz Z."/>
            <person name="Cohen O."/>
            <person name="Gilbert J.A."/>
            <person name="Pupko T."/>
            <person name="Shuman H.A."/>
            <person name="Segal G."/>
        </authorList>
    </citation>
    <scope>NUCLEOTIDE SEQUENCE [LARGE SCALE GENOMIC DNA]</scope>
    <source>
        <strain evidence="2 3">Oak Ridge-10</strain>
    </source>
</reference>
<keyword evidence="1" id="KW-0472">Membrane</keyword>
<feature type="transmembrane region" description="Helical" evidence="1">
    <location>
        <begin position="64"/>
        <end position="88"/>
    </location>
</feature>
<proteinExistence type="predicted"/>
<evidence type="ECO:0008006" key="4">
    <source>
        <dbReference type="Google" id="ProtNLM"/>
    </source>
</evidence>
<comment type="caution">
    <text evidence="2">The sequence shown here is derived from an EMBL/GenBank/DDBJ whole genome shotgun (WGS) entry which is preliminary data.</text>
</comment>
<keyword evidence="1" id="KW-1133">Transmembrane helix</keyword>
<dbReference type="AlphaFoldDB" id="A0A0W0X4S6"/>
<sequence length="164" mass="16734">MSIKKHITNLVKNPNLYVAAVVGTVPGGAVGGVVGAVSGGFIGIRLELCPGWAVPLVGVNFGSVAGALFGLIMGAILGGILTGCFSLYKIHKKTYQLPQLSSEQVIEIFLSGLGISLEIAIGMAIGAVIGSLKLLGIGTALGAMVGIILMLCSLALERKSVQFR</sequence>
<feature type="transmembrane region" description="Helical" evidence="1">
    <location>
        <begin position="16"/>
        <end position="44"/>
    </location>
</feature>
<gene>
    <name evidence="2" type="ORF">Loak_0922</name>
</gene>
<evidence type="ECO:0000313" key="3">
    <source>
        <dbReference type="Proteomes" id="UP000054858"/>
    </source>
</evidence>
<keyword evidence="1" id="KW-0812">Transmembrane</keyword>
<accession>A0A0W0X4S6</accession>
<evidence type="ECO:0000256" key="1">
    <source>
        <dbReference type="SAM" id="Phobius"/>
    </source>
</evidence>
<evidence type="ECO:0000313" key="2">
    <source>
        <dbReference type="EMBL" id="KTD39496.1"/>
    </source>
</evidence>
<organism evidence="2 3">
    <name type="scientific">Legionella oakridgensis</name>
    <dbReference type="NCBI Taxonomy" id="29423"/>
    <lineage>
        <taxon>Bacteria</taxon>
        <taxon>Pseudomonadati</taxon>
        <taxon>Pseudomonadota</taxon>
        <taxon>Gammaproteobacteria</taxon>
        <taxon>Legionellales</taxon>
        <taxon>Legionellaceae</taxon>
        <taxon>Legionella</taxon>
    </lineage>
</organism>
<dbReference type="PATRIC" id="fig|29423.5.peg.969"/>
<protein>
    <recommendedName>
        <fullName evidence="4">Transmembrane protein</fullName>
    </recommendedName>
</protein>
<dbReference type="Proteomes" id="UP000054858">
    <property type="component" value="Unassembled WGS sequence"/>
</dbReference>
<name>A0A0W0X4S6_9GAMM</name>
<dbReference type="EMBL" id="LNYP01000019">
    <property type="protein sequence ID" value="KTD39496.1"/>
    <property type="molecule type" value="Genomic_DNA"/>
</dbReference>